<dbReference type="PROSITE" id="PS51934">
    <property type="entry name" value="LRAT"/>
    <property type="match status" value="1"/>
</dbReference>
<evidence type="ECO:0000313" key="2">
    <source>
        <dbReference type="EMBL" id="KAL3728031.1"/>
    </source>
</evidence>
<organism evidence="3 4">
    <name type="scientific">Eucalyptus globulus</name>
    <name type="common">Tasmanian blue gum</name>
    <dbReference type="NCBI Taxonomy" id="34317"/>
    <lineage>
        <taxon>Eukaryota</taxon>
        <taxon>Viridiplantae</taxon>
        <taxon>Streptophyta</taxon>
        <taxon>Embryophyta</taxon>
        <taxon>Tracheophyta</taxon>
        <taxon>Spermatophyta</taxon>
        <taxon>Magnoliopsida</taxon>
        <taxon>eudicotyledons</taxon>
        <taxon>Gunneridae</taxon>
        <taxon>Pentapetalae</taxon>
        <taxon>rosids</taxon>
        <taxon>malvids</taxon>
        <taxon>Myrtales</taxon>
        <taxon>Myrtaceae</taxon>
        <taxon>Myrtoideae</taxon>
        <taxon>Eucalypteae</taxon>
        <taxon>Eucalyptus</taxon>
    </lineage>
</organism>
<feature type="domain" description="LRAT" evidence="1">
    <location>
        <begin position="31"/>
        <end position="179"/>
    </location>
</feature>
<dbReference type="SUPFAM" id="SSF54001">
    <property type="entry name" value="Cysteine proteinases"/>
    <property type="match status" value="1"/>
</dbReference>
<keyword evidence="4" id="KW-1185">Reference proteome</keyword>
<gene>
    <name evidence="2" type="ORF">ACJRO7_032733</name>
    <name evidence="3" type="ORF">ACJRO7_032737</name>
</gene>
<proteinExistence type="predicted"/>
<dbReference type="AlphaFoldDB" id="A0ABD3JKK4"/>
<reference evidence="3 4" key="1">
    <citation type="submission" date="2024-11" db="EMBL/GenBank/DDBJ databases">
        <title>Chromosome-level genome assembly of Eucalyptus globulus Labill. provides insights into its genome evolution.</title>
        <authorList>
            <person name="Li X."/>
        </authorList>
    </citation>
    <scope>NUCLEOTIDE SEQUENCE [LARGE SCALE GENOMIC DNA]</scope>
    <source>
        <strain evidence="3">CL2024</strain>
        <tissue evidence="3">Fresh tender leaves</tissue>
    </source>
</reference>
<dbReference type="Pfam" id="PF04970">
    <property type="entry name" value="LRAT"/>
    <property type="match status" value="1"/>
</dbReference>
<sequence>MNKIKKDIEDGIKLICKKVNLQDLKPSDHIYAYKQYGFYSHHGIYVGGGYVIHFKSPANKVAILSLSRVEPKTATTCPECGYRENTGRGVIKTCLDCFRRDGNTLQSIHYFMYGVPLLSFLLKKRGSCSTITCTRSPEKVVEAAYELLRSDGFGQYDLTSNNCEHFATYCQTGVRASMQTTLVPLVG</sequence>
<comment type="caution">
    <text evidence="3">The sequence shown here is derived from an EMBL/GenBank/DDBJ whole genome shotgun (WGS) entry which is preliminary data.</text>
</comment>
<dbReference type="Gene3D" id="3.90.1720.10">
    <property type="entry name" value="endopeptidase domain like (from Nostoc punctiforme)"/>
    <property type="match status" value="1"/>
</dbReference>
<dbReference type="InterPro" id="IPR038765">
    <property type="entry name" value="Papain-like_cys_pep_sf"/>
</dbReference>
<evidence type="ECO:0000313" key="3">
    <source>
        <dbReference type="EMBL" id="KAL3728035.1"/>
    </source>
</evidence>
<dbReference type="Proteomes" id="UP001634007">
    <property type="component" value="Unassembled WGS sequence"/>
</dbReference>
<dbReference type="PANTHER" id="PTHR46137">
    <property type="entry name" value="OS05G0310600 PROTEIN"/>
    <property type="match status" value="1"/>
</dbReference>
<protein>
    <recommendedName>
        <fullName evidence="1">LRAT domain-containing protein</fullName>
    </recommendedName>
</protein>
<dbReference type="EMBL" id="JBJKBG010000008">
    <property type="protein sequence ID" value="KAL3728031.1"/>
    <property type="molecule type" value="Genomic_DNA"/>
</dbReference>
<name>A0ABD3JKK4_EUCGL</name>
<accession>A0ABD3JKK4</accession>
<dbReference type="InterPro" id="IPR007053">
    <property type="entry name" value="LRAT_dom"/>
</dbReference>
<dbReference type="PANTHER" id="PTHR46137:SF14">
    <property type="entry name" value="LRAT DOMAIN-CONTAINING PROTEIN"/>
    <property type="match status" value="1"/>
</dbReference>
<dbReference type="EMBL" id="JBJKBG010000008">
    <property type="protein sequence ID" value="KAL3728035.1"/>
    <property type="molecule type" value="Genomic_DNA"/>
</dbReference>
<evidence type="ECO:0000313" key="4">
    <source>
        <dbReference type="Proteomes" id="UP001634007"/>
    </source>
</evidence>
<evidence type="ECO:0000259" key="1">
    <source>
        <dbReference type="PROSITE" id="PS51934"/>
    </source>
</evidence>